<dbReference type="EMBL" id="CANTFL010000080">
    <property type="protein sequence ID" value="CAI5711080.1"/>
    <property type="molecule type" value="Genomic_DNA"/>
</dbReference>
<dbReference type="PANTHER" id="PTHR12658">
    <property type="entry name" value="BETA-TUBULIN COFACTOR D"/>
    <property type="match status" value="1"/>
</dbReference>
<dbReference type="GO" id="GO:0005096">
    <property type="term" value="F:GTPase activator activity"/>
    <property type="evidence" value="ECO:0007669"/>
    <property type="project" value="InterPro"/>
</dbReference>
<proteinExistence type="predicted"/>
<comment type="caution">
    <text evidence="4">The sequence shown here is derived from an EMBL/GenBank/DDBJ whole genome shotgun (WGS) entry which is preliminary data.</text>
</comment>
<dbReference type="GO" id="GO:0007021">
    <property type="term" value="P:tubulin complex assembly"/>
    <property type="evidence" value="ECO:0007669"/>
    <property type="project" value="InterPro"/>
</dbReference>
<dbReference type="InterPro" id="IPR022577">
    <property type="entry name" value="TBCD_C"/>
</dbReference>
<evidence type="ECO:0000259" key="3">
    <source>
        <dbReference type="Pfam" id="PF25767"/>
    </source>
</evidence>
<keyword evidence="5" id="KW-1185">Reference proteome</keyword>
<dbReference type="InterPro" id="IPR033162">
    <property type="entry name" value="TBCD"/>
</dbReference>
<dbReference type="Gene3D" id="1.25.10.10">
    <property type="entry name" value="Leucine-rich Repeat Variant"/>
    <property type="match status" value="2"/>
</dbReference>
<dbReference type="Pfam" id="PF25767">
    <property type="entry name" value="ARM_TBCD_2nd"/>
    <property type="match status" value="1"/>
</dbReference>
<feature type="domain" description="Tubulin-folding cofactor D ARM repeats" evidence="3">
    <location>
        <begin position="324"/>
        <end position="571"/>
    </location>
</feature>
<dbReference type="Pfam" id="PF23579">
    <property type="entry name" value="ARM_TBCD"/>
    <property type="match status" value="1"/>
</dbReference>
<feature type="domain" description="Tubulin-folding cofactor D C-terminal" evidence="2">
    <location>
        <begin position="1053"/>
        <end position="1248"/>
    </location>
</feature>
<gene>
    <name evidence="4" type="ORF">HBR001_LOCUS589</name>
</gene>
<evidence type="ECO:0000256" key="1">
    <source>
        <dbReference type="ARBA" id="ARBA00023186"/>
    </source>
</evidence>
<name>A0AAV0SYS1_HYABA</name>
<protein>
    <recommendedName>
        <fullName evidence="6">Tubulin-specific chaperone D C-terminal domain-containing protein</fullName>
    </recommendedName>
</protein>
<dbReference type="Pfam" id="PF12612">
    <property type="entry name" value="TFCD_C"/>
    <property type="match status" value="1"/>
</dbReference>
<dbReference type="InterPro" id="IPR058033">
    <property type="entry name" value="ARM_TBCD_2nd"/>
</dbReference>
<dbReference type="PANTHER" id="PTHR12658:SF0">
    <property type="entry name" value="TUBULIN-SPECIFIC CHAPERONE D"/>
    <property type="match status" value="1"/>
</dbReference>
<dbReference type="InterPro" id="IPR016024">
    <property type="entry name" value="ARM-type_fold"/>
</dbReference>
<organism evidence="4 5">
    <name type="scientific">Hyaloperonospora brassicae</name>
    <name type="common">Brassica downy mildew</name>
    <name type="synonym">Peronospora brassicae</name>
    <dbReference type="NCBI Taxonomy" id="162125"/>
    <lineage>
        <taxon>Eukaryota</taxon>
        <taxon>Sar</taxon>
        <taxon>Stramenopiles</taxon>
        <taxon>Oomycota</taxon>
        <taxon>Peronosporomycetes</taxon>
        <taxon>Peronosporales</taxon>
        <taxon>Peronosporaceae</taxon>
        <taxon>Hyaloperonospora</taxon>
    </lineage>
</organism>
<dbReference type="SUPFAM" id="SSF48371">
    <property type="entry name" value="ARM repeat"/>
    <property type="match status" value="3"/>
</dbReference>
<evidence type="ECO:0000259" key="2">
    <source>
        <dbReference type="Pfam" id="PF12612"/>
    </source>
</evidence>
<sequence>MTSESCSDKRFFDEHQQVRDLVQKLLLSRPQLPQDDVDSAFLATHATITRILDRYQEQSHLLDPYLHEILDPLLDEIKHVMDHRHHAATVTATAEAEEVPVKSEVAFPCQVYHNPRLHKLFQLVYHLCKVRGYKTVVKLLPHAVSDFEPTLQLLQSQDHSDHATWETRYVLLIWLSMLCLVPFDLHTIDSSSSSTASYNFSDTVSIVSNIVTLCKDYLSDPSATQLAAAVCLSRLLSRPDMGQHYLTQFLNWANRELCAACDGNDTRVAQFKVTGILLCLAHIAKNSPREQHIKASRIYFATVMRQMAQLTDDSTRSDYTSTVHRKLGIKLVQRLGLLYLPPMIRPWRYSRGMRSLELNMQSLGLAASTAVIANSNTSNREASGKDVHDDAFEVVAELEQIVELLLCGLRDKDTVVRWSAAKGIGRITGRLPYEFADDIVQSVLELFVATEGDGAWHGASLALAELARRGVLLPHRLPDAVECVAHALKYEVRKGTYSIGSHVRDAACYACWSFARAYEPSLLLPWLKQVLAPAMLVNCVFDRELNCRRAASAAFQENVGRQGRTNFPNGIDLLTKADYFTVASLRHAYLDVSVFVAKYPEYRYSLLEHLISFKIAHWDVQIRGLAAAALGKIGTFDPPFAMTRLFPQLLAYALSPDAEVIVRHGAIISVTELLMCLAQVPAFIDGEVQKKVKMLPLEIDKRRLFRGRGGELIRAAVCNVIEVIANSRLSLGFVHVKKYVSLLEECFVHPNDSVRDAAIDAFGAFTTQYCPKIFDKGSLPHVRYMEGLLPRFMESGIMVVSKENGVSVQVLNPNVAARRGMLRAVGVAANELVQPCLREAVGAVFRSIALQERTTEDEDPGSRVAAVLALVDLCSRPSAELDLNDMEDDVVRALVRSIHADYRVDERGDVGSWVRKEAMLGIEKLLVGKSTHAPRLLVGTVAHTKYGRGMIIDIVPDRKRKHEDVSASTELEHVCYVKFEKPALGYYYFSPSGVGLLRMKRSLDGEAGQTAECAAPHHSLDSTHQTDAEHTRVDQMSLMPFAHRVSPDVVGMIFEALAKQLAEKLDSIRMIAGSILFRLLHSTSPRIDGIPGRAYLEEQVFPSTLTVNWSMAHDTFPLVVKMMDVPELLEGVAAGLVISVGGLTENVVKASKGALFDWVRVHLQSKNYALLRRFSFYLVTLLTCHRQDDRVTIPLMKTIALLLESSLLRFLFEEHQRNNDGATGPTNFGEQLYDALRHKVQRCAVVPKLSAAISVLVGLLPSNPDTENRALRALVLYLGHKFPKVRKLTAEMLYTRLLLYDIVGEEKYDSVVEILSDTAWDAPLPQVRTAQHELLKLLDMELPSKKRTAPAEEEATVATQEDAGYNALIKEMGY</sequence>
<reference evidence="4" key="1">
    <citation type="submission" date="2022-12" db="EMBL/GenBank/DDBJ databases">
        <authorList>
            <person name="Webb A."/>
        </authorList>
    </citation>
    <scope>NUCLEOTIDE SEQUENCE</scope>
    <source>
        <strain evidence="4">Hp1</strain>
    </source>
</reference>
<dbReference type="Proteomes" id="UP001162031">
    <property type="component" value="Unassembled WGS sequence"/>
</dbReference>
<dbReference type="InterPro" id="IPR011989">
    <property type="entry name" value="ARM-like"/>
</dbReference>
<dbReference type="GO" id="GO:0007023">
    <property type="term" value="P:post-chaperonin tubulin folding pathway"/>
    <property type="evidence" value="ECO:0007669"/>
    <property type="project" value="InterPro"/>
</dbReference>
<keyword evidence="1" id="KW-0143">Chaperone</keyword>
<evidence type="ECO:0000313" key="5">
    <source>
        <dbReference type="Proteomes" id="UP001162031"/>
    </source>
</evidence>
<dbReference type="GO" id="GO:0048487">
    <property type="term" value="F:beta-tubulin binding"/>
    <property type="evidence" value="ECO:0007669"/>
    <property type="project" value="InterPro"/>
</dbReference>
<accession>A0AAV0SYS1</accession>
<evidence type="ECO:0008006" key="6">
    <source>
        <dbReference type="Google" id="ProtNLM"/>
    </source>
</evidence>
<dbReference type="GO" id="GO:0000226">
    <property type="term" value="P:microtubule cytoskeleton organization"/>
    <property type="evidence" value="ECO:0007669"/>
    <property type="project" value="TreeGrafter"/>
</dbReference>
<evidence type="ECO:0000313" key="4">
    <source>
        <dbReference type="EMBL" id="CAI5711080.1"/>
    </source>
</evidence>